<organism evidence="6 7">
    <name type="scientific">Agromyces mediolanus</name>
    <name type="common">Corynebacterium mediolanum</name>
    <dbReference type="NCBI Taxonomy" id="41986"/>
    <lineage>
        <taxon>Bacteria</taxon>
        <taxon>Bacillati</taxon>
        <taxon>Actinomycetota</taxon>
        <taxon>Actinomycetes</taxon>
        <taxon>Micrococcales</taxon>
        <taxon>Microbacteriaceae</taxon>
        <taxon>Agromyces</taxon>
    </lineage>
</organism>
<feature type="domain" description="DUF5979" evidence="5">
    <location>
        <begin position="1739"/>
        <end position="1836"/>
    </location>
</feature>
<feature type="domain" description="DUF5979" evidence="5">
    <location>
        <begin position="1842"/>
        <end position="1946"/>
    </location>
</feature>
<comment type="caution">
    <text evidence="6">The sequence shown here is derived from an EMBL/GenBank/DDBJ whole genome shotgun (WGS) entry which is preliminary data.</text>
</comment>
<evidence type="ECO:0000256" key="1">
    <source>
        <dbReference type="SAM" id="MobiDB-lite"/>
    </source>
</evidence>
<accession>A0A918FDA5</accession>
<evidence type="ECO:0000256" key="3">
    <source>
        <dbReference type="SAM" id="SignalP"/>
    </source>
</evidence>
<evidence type="ECO:0000259" key="4">
    <source>
        <dbReference type="Pfam" id="PF01345"/>
    </source>
</evidence>
<dbReference type="Pfam" id="PF19407">
    <property type="entry name" value="DUF5979"/>
    <property type="match status" value="5"/>
</dbReference>
<dbReference type="InterPro" id="IPR046022">
    <property type="entry name" value="DUF5979"/>
</dbReference>
<evidence type="ECO:0000313" key="7">
    <source>
        <dbReference type="Proteomes" id="UP000610303"/>
    </source>
</evidence>
<feature type="region of interest" description="Disordered" evidence="1">
    <location>
        <begin position="2141"/>
        <end position="2161"/>
    </location>
</feature>
<keyword evidence="3" id="KW-0732">Signal</keyword>
<dbReference type="InterPro" id="IPR001434">
    <property type="entry name" value="OmcB-like_DUF11"/>
</dbReference>
<name>A0A918FDA5_AGRME</name>
<keyword evidence="2" id="KW-1133">Transmembrane helix</keyword>
<dbReference type="Pfam" id="PF01345">
    <property type="entry name" value="DUF11"/>
    <property type="match status" value="1"/>
</dbReference>
<reference evidence="6" key="1">
    <citation type="journal article" date="2014" name="Int. J. Syst. Evol. Microbiol.">
        <title>Complete genome sequence of Corynebacterium casei LMG S-19264T (=DSM 44701T), isolated from a smear-ripened cheese.</title>
        <authorList>
            <consortium name="US DOE Joint Genome Institute (JGI-PGF)"/>
            <person name="Walter F."/>
            <person name="Albersmeier A."/>
            <person name="Kalinowski J."/>
            <person name="Ruckert C."/>
        </authorList>
    </citation>
    <scope>NUCLEOTIDE SEQUENCE</scope>
    <source>
        <strain evidence="6">JCM 3346</strain>
    </source>
</reference>
<feature type="domain" description="DUF5979" evidence="5">
    <location>
        <begin position="1969"/>
        <end position="2068"/>
    </location>
</feature>
<evidence type="ECO:0000256" key="2">
    <source>
        <dbReference type="SAM" id="Phobius"/>
    </source>
</evidence>
<protein>
    <submittedName>
        <fullName evidence="6">Uncharacterized protein</fullName>
    </submittedName>
</protein>
<feature type="transmembrane region" description="Helical" evidence="2">
    <location>
        <begin position="2306"/>
        <end position="2329"/>
    </location>
</feature>
<evidence type="ECO:0000313" key="6">
    <source>
        <dbReference type="EMBL" id="GGR29284.1"/>
    </source>
</evidence>
<feature type="signal peptide" evidence="3">
    <location>
        <begin position="1"/>
        <end position="34"/>
    </location>
</feature>
<proteinExistence type="predicted"/>
<keyword evidence="2" id="KW-0812">Transmembrane</keyword>
<dbReference type="RefSeq" id="WP_189085582.1">
    <property type="nucleotide sequence ID" value="NZ_BMRJ01000002.1"/>
</dbReference>
<feature type="domain" description="DUF5979" evidence="5">
    <location>
        <begin position="2074"/>
        <end position="2181"/>
    </location>
</feature>
<feature type="region of interest" description="Disordered" evidence="1">
    <location>
        <begin position="1803"/>
        <end position="1822"/>
    </location>
</feature>
<sequence length="2335" mass="240827">MAVSRRIRRILSGGIAIAVGAALAVPLGAMPAQAAPTSVLEVRKQASVTEVRPGDTFSYTVQVSCSSITDTGCEGATLSDAVPAPFVPVSAAVSGATAQTPTIDGSDVEVVFAQDLGDGRLGLLDNTTATVTITVQAPDPMPYDLNGQPITNTATASATNADQAQGSIAVTPVVDLELATEATKTIEPPSAVAAPGTELTAVLGGTNTSNGSVDRLVISDPADPSQPGAFELLDLQSVDAVTYPEGADTAVLSYWDPATSSWVPGPPATAPALPNPPPAPAAADAGGFRVEFTSSSGEATIPPGAQAGVTATLVQGEAVDGLTEPTTVQNTAASEVGRGDDVERGTASDDYRIVLDPVVVDVEKAFDPAEVLPGEPSEVGIVAKNSGETELDRMTVTEPATGDFTSDAAFDGFTAPIGWPAGADAATLVYRYDDGTTSPVYDLAEGVDPPAPDPAKTVAGFTVEYTGTITEGAEAGIRFGVATDPALVGPMTIPNTVGVEGESGGATATDEDTAGLTILEKILALETTKKINPGSIPSVAGELATVQLPTQLLKPESTTSATQIVVQDPETIPDPGWWNSFDVVAITKTDIPPGATLTVSYWSVSEQQWVVFDGADHVTTPNPFSMTVPPELRDDIGGLRFQFDDPNGFPPGTTVQPNFTSALRDQLRDGSGPAAGSDQPVPNCASAGATAPGVDPAEATTPEPCPSIELIPGEGGTGDLIDKEWIDPVPPVVIARSGEQATARLHWSTGGYSNLDQVIVADTADPPADDAAVAASVFQAFDLVEIPEITADPWLRYDRVAAVQLWNGSAWVPTETNPCVGDACAGVFPGYRLSDAERASTTGVRLVFEEYPEAREASDAPIDAPLPGTGVARSSGNDRALDLVFELRDLARVPSSDPDPVLGTRFYNTDTAGDVNNTASATGYVDEQQVIRDTAADVISIIDRPLNTTVTKGWSGGPIGIPPAGTAPEDYPSGRVTIIGTNATVAQVDTLSVSDPSPAQTGPSAFDTFDLRRIVSISVPGGTVTATVQLTRAGGAVDEVSIATATGMSPTELADVAGIAVVHEGRIASGADTRLVMDLRLRATHRDGGAPVTAADSPVHNVAQSAVEDLGGVNDQHRVTDDDDAQMRLVALEIGVIAGKSFSPQAQVEADRDPIMMNLTARPTGSARASELVVTDDEATFWNAFDFVDFGPMFTLTSPITRVQVDAFTGATFTAEPDGSLTRTGGSWVTGSPGTTPQLPAAVQPEDVQGLRFTFSRADGAQWENPANPLQQMPLFVQRRLEFRSGGDVRTDLVIDGNTPAPGETELGTFTNRVEATANSFLENGSGDPLYTKSDDAEAQARYLHYETSVVVTKGPRGVQEPGAAIPFTLEVVNSGTGPISNPVIVDRIPMQDGEPLLVFDPELSGSPYAYTLDGDAPDPANGSPMPTDPDDVTTTVAADGSTIEFRFPDGTVLEPGQTYTITVMLMFRPGVAAGQEITNAVDVTADRPFDFCEGTAGPHEDCSDTTVVYPANVGALRAAKFVKADDGLGVQNVDDPSASAACTPAVADFYRAPCVPVTKPGTTETWLVAGQNTGTIPADRVISIDRLPTPGDSGAYVSLPRGSEWTPLWVGNVTPQSVGGSRIPDSFTVYGTTAADPCTVELSSPGATCPPGAWVPIDSLDPASVTSIKVEFLFTSAQLQPGEEVDFTFQTRSPAVSPTAGPDTIAWNTAAMGGSSGSSSVLPSEGRRVGVSLATGPLEVVKRVSGDGAAFAPDEFQVQLTCTSAIGTPVETVLPPIELTLVADEVQTVEDLPWGAECELSEVPGANGETSSSSTTAVVGRDTDPVGLVELENVYELAGLALEKQVTSAAVDEHGDPVAYGPFAFEVSCSYLGEEVVADGYPAGQPMAVELADGERIELTGLPAGAQCAVEETDDKGAASTTLTVTVGDGAPETGPGPRVDVSLTPLDEGVPTVQVVTDNVFDTAGVVIEKASVGPGAEDFGQGPFTLHLECVLSDESGVRTVWDGDLVLPTPEGEWTTEVDGIAAGASCTVTEPDPGLADEVAISPDGPFTVGGEEPVEVTVTNTFLAGSLHVVKERTGDGAERYGAGPFTVSLACTLPLDGGPVPVEIPGGPERVLNAANGYEADYEPLPARAECELSETGTGGANEVRITDEEGEPGGTFVVEPGVERSFTVTNVFELGSIEVVKTVTGSGAAAAADRSFTVQLTCVRDDGGEGVQIEIPGGATRTLSKASSLTTVYEELPTGTACELVETDAAGAARTTLTPHADDPRTASVIVGSGDVVRIDVVNEFDAPPPMARTGFDALPLALVAGGILLAGGAVLAIALVRRRRQR</sequence>
<dbReference type="Gene3D" id="2.60.40.1140">
    <property type="entry name" value="Collagen-binding surface protein Cna, B-type domain"/>
    <property type="match status" value="1"/>
</dbReference>
<keyword evidence="2" id="KW-0472">Membrane</keyword>
<feature type="domain" description="DUF5979" evidence="5">
    <location>
        <begin position="2185"/>
        <end position="2294"/>
    </location>
</feature>
<dbReference type="Proteomes" id="UP000610303">
    <property type="component" value="Unassembled WGS sequence"/>
</dbReference>
<gene>
    <name evidence="6" type="ORF">GCM10010196_23970</name>
</gene>
<reference evidence="6" key="2">
    <citation type="submission" date="2020-09" db="EMBL/GenBank/DDBJ databases">
        <authorList>
            <person name="Sun Q."/>
            <person name="Ohkuma M."/>
        </authorList>
    </citation>
    <scope>NUCLEOTIDE SEQUENCE</scope>
    <source>
        <strain evidence="6">JCM 3346</strain>
    </source>
</reference>
<dbReference type="EMBL" id="BMRJ01000002">
    <property type="protein sequence ID" value="GGR29284.1"/>
    <property type="molecule type" value="Genomic_DNA"/>
</dbReference>
<feature type="chain" id="PRO_5037548588" evidence="3">
    <location>
        <begin position="35"/>
        <end position="2335"/>
    </location>
</feature>
<evidence type="ECO:0000259" key="5">
    <source>
        <dbReference type="Pfam" id="PF19407"/>
    </source>
</evidence>
<keyword evidence="7" id="KW-1185">Reference proteome</keyword>
<feature type="region of interest" description="Disordered" evidence="1">
    <location>
        <begin position="664"/>
        <end position="707"/>
    </location>
</feature>
<feature type="compositionally biased region" description="Polar residues" evidence="1">
    <location>
        <begin position="1809"/>
        <end position="1818"/>
    </location>
</feature>
<feature type="domain" description="DUF11" evidence="4">
    <location>
        <begin position="40"/>
        <end position="164"/>
    </location>
</feature>